<proteinExistence type="predicted"/>
<dbReference type="SUPFAM" id="SSF47413">
    <property type="entry name" value="lambda repressor-like DNA-binding domains"/>
    <property type="match status" value="1"/>
</dbReference>
<organism evidence="2 3">
    <name type="scientific">Sphingomonas mollis</name>
    <dbReference type="NCBI Taxonomy" id="2795726"/>
    <lineage>
        <taxon>Bacteria</taxon>
        <taxon>Pseudomonadati</taxon>
        <taxon>Pseudomonadota</taxon>
        <taxon>Alphaproteobacteria</taxon>
        <taxon>Sphingomonadales</taxon>
        <taxon>Sphingomonadaceae</taxon>
        <taxon>Sphingomonas</taxon>
    </lineage>
</organism>
<dbReference type="RefSeq" id="WP_199040449.1">
    <property type="nucleotide sequence ID" value="NZ_JAELXS010000010.1"/>
</dbReference>
<reference evidence="3" key="1">
    <citation type="submission" date="2020-12" db="EMBL/GenBank/DDBJ databases">
        <title>Hymenobacter sp.</title>
        <authorList>
            <person name="Kim M.K."/>
        </authorList>
    </citation>
    <scope>NUCLEOTIDE SEQUENCE [LARGE SCALE GENOMIC DNA]</scope>
    <source>
        <strain evidence="3">BT553</strain>
    </source>
</reference>
<gene>
    <name evidence="2" type="ORF">JAO74_16030</name>
</gene>
<name>A0ABS0XTD4_9SPHN</name>
<comment type="caution">
    <text evidence="2">The sequence shown here is derived from an EMBL/GenBank/DDBJ whole genome shotgun (WGS) entry which is preliminary data.</text>
</comment>
<dbReference type="Gene3D" id="1.10.260.40">
    <property type="entry name" value="lambda repressor-like DNA-binding domains"/>
    <property type="match status" value="1"/>
</dbReference>
<sequence>MHIRPIRTDEDHDTALREIEALWGAEEGTNAGDRLDVLTTLVETYESRRWPIEPLDPVRAIEAAMEMNGYTRAELAVLIGQSRATEILNRRRALTLPMIRKIAGAWHVPEKVLVQDYALAKA</sequence>
<dbReference type="Proteomes" id="UP000640426">
    <property type="component" value="Unassembled WGS sequence"/>
</dbReference>
<dbReference type="PROSITE" id="PS50943">
    <property type="entry name" value="HTH_CROC1"/>
    <property type="match status" value="1"/>
</dbReference>
<protein>
    <submittedName>
        <fullName evidence="2">Transcriptional regulator</fullName>
    </submittedName>
</protein>
<evidence type="ECO:0000259" key="1">
    <source>
        <dbReference type="PROSITE" id="PS50943"/>
    </source>
</evidence>
<keyword evidence="3" id="KW-1185">Reference proteome</keyword>
<evidence type="ECO:0000313" key="3">
    <source>
        <dbReference type="Proteomes" id="UP000640426"/>
    </source>
</evidence>
<dbReference type="InterPro" id="IPR039060">
    <property type="entry name" value="Antitox_HigA"/>
</dbReference>
<evidence type="ECO:0000313" key="2">
    <source>
        <dbReference type="EMBL" id="MBJ6123296.1"/>
    </source>
</evidence>
<accession>A0ABS0XTD4</accession>
<feature type="domain" description="HTH cro/C1-type" evidence="1">
    <location>
        <begin position="61"/>
        <end position="113"/>
    </location>
</feature>
<dbReference type="PANTHER" id="PTHR40455:SF1">
    <property type="entry name" value="ANTITOXIN HIGA"/>
    <property type="match status" value="1"/>
</dbReference>
<dbReference type="InterPro" id="IPR001387">
    <property type="entry name" value="Cro/C1-type_HTH"/>
</dbReference>
<dbReference type="PANTHER" id="PTHR40455">
    <property type="entry name" value="ANTITOXIN HIGA"/>
    <property type="match status" value="1"/>
</dbReference>
<dbReference type="InterPro" id="IPR010982">
    <property type="entry name" value="Lambda_DNA-bd_dom_sf"/>
</dbReference>
<dbReference type="EMBL" id="JAELXS010000010">
    <property type="protein sequence ID" value="MBJ6123296.1"/>
    <property type="molecule type" value="Genomic_DNA"/>
</dbReference>